<evidence type="ECO:0000313" key="2">
    <source>
        <dbReference type="Proteomes" id="UP000229630"/>
    </source>
</evidence>
<gene>
    <name evidence="1" type="ORF">CTM62_10870</name>
</gene>
<organism evidence="1 2">
    <name type="scientific">Prevotella intermedia</name>
    <dbReference type="NCBI Taxonomy" id="28131"/>
    <lineage>
        <taxon>Bacteria</taxon>
        <taxon>Pseudomonadati</taxon>
        <taxon>Bacteroidota</taxon>
        <taxon>Bacteroidia</taxon>
        <taxon>Bacteroidales</taxon>
        <taxon>Prevotellaceae</taxon>
        <taxon>Prevotella</taxon>
    </lineage>
</organism>
<accession>A0A2D3LA13</accession>
<protein>
    <submittedName>
        <fullName evidence="1">Uncharacterized protein</fullName>
    </submittedName>
</protein>
<dbReference type="AlphaFoldDB" id="A0A2D3LA13"/>
<reference evidence="1 2" key="1">
    <citation type="submission" date="2017-11" db="EMBL/GenBank/DDBJ databases">
        <title>Genome sequencing of Prevotella intermedia KCOM 2837.</title>
        <authorList>
            <person name="Kook J.-K."/>
            <person name="Park S.-N."/>
            <person name="Lim Y.K."/>
        </authorList>
    </citation>
    <scope>NUCLEOTIDE SEQUENCE [LARGE SCALE GENOMIC DNA]</scope>
    <source>
        <strain evidence="1 2">KCOM 2837</strain>
    </source>
</reference>
<sequence>MKRGSRLNNKFVGAWNVIKQVSFSSFKFSMGDNKNFKIQLWSLHGVGGSKHSLKFRFVK</sequence>
<dbReference type="EMBL" id="CP024724">
    <property type="protein sequence ID" value="ATV27270.1"/>
    <property type="molecule type" value="Genomic_DNA"/>
</dbReference>
<dbReference type="Proteomes" id="UP000229630">
    <property type="component" value="Chromosome 2"/>
</dbReference>
<evidence type="ECO:0000313" key="1">
    <source>
        <dbReference type="EMBL" id="ATV27270.1"/>
    </source>
</evidence>
<name>A0A2D3LA13_PREIN</name>
<proteinExistence type="predicted"/>